<evidence type="ECO:0000313" key="2">
    <source>
        <dbReference type="EMBL" id="KHD08941.1"/>
    </source>
</evidence>
<dbReference type="Pfam" id="PF01656">
    <property type="entry name" value="CbiA"/>
    <property type="match status" value="1"/>
</dbReference>
<protein>
    <submittedName>
        <fullName evidence="2">(4Fe-4S)-binding protein</fullName>
    </submittedName>
</protein>
<dbReference type="SUPFAM" id="SSF54862">
    <property type="entry name" value="4Fe-4S ferredoxins"/>
    <property type="match status" value="1"/>
</dbReference>
<dbReference type="PANTHER" id="PTHR43534:SF1">
    <property type="entry name" value="4FE-4S CLUSTER CONTAINING PARA FAMILY ATPASE PROTEIN"/>
    <property type="match status" value="1"/>
</dbReference>
<evidence type="ECO:0000313" key="3">
    <source>
        <dbReference type="Proteomes" id="UP000030428"/>
    </source>
</evidence>
<proteinExistence type="predicted"/>
<feature type="domain" description="4Fe-4S ferredoxin-type" evidence="1">
    <location>
        <begin position="59"/>
        <end position="84"/>
    </location>
</feature>
<dbReference type="Gene3D" id="3.40.50.300">
    <property type="entry name" value="P-loop containing nucleotide triphosphate hydrolases"/>
    <property type="match status" value="1"/>
</dbReference>
<dbReference type="CDD" id="cd03110">
    <property type="entry name" value="SIMIBI_bact_arch"/>
    <property type="match status" value="1"/>
</dbReference>
<dbReference type="EMBL" id="JSZA02000030">
    <property type="protein sequence ID" value="KHD08941.1"/>
    <property type="molecule type" value="Genomic_DNA"/>
</dbReference>
<dbReference type="SUPFAM" id="SSF52540">
    <property type="entry name" value="P-loop containing nucleoside triphosphate hydrolases"/>
    <property type="match status" value="1"/>
</dbReference>
<reference evidence="2 3" key="1">
    <citation type="journal article" date="2016" name="Front. Microbiol.">
        <title>Single-Cell (Meta-)Genomics of a Dimorphic Candidatus Thiomargarita nelsonii Reveals Genomic Plasticity.</title>
        <authorList>
            <person name="Flood B.E."/>
            <person name="Fliss P."/>
            <person name="Jones D.S."/>
            <person name="Dick G.J."/>
            <person name="Jain S."/>
            <person name="Kaster A.K."/>
            <person name="Winkel M."/>
            <person name="Mussmann M."/>
            <person name="Bailey J."/>
        </authorList>
    </citation>
    <scope>NUCLEOTIDE SEQUENCE [LARGE SCALE GENOMIC DNA]</scope>
    <source>
        <strain evidence="2">Hydrate Ridge</strain>
    </source>
</reference>
<sequence length="289" mass="31137">MKELTIISGKGGTGKTTVCAAFASLARGKVLADCDVDAADLHLILKPTVRHRENFIGGSSFRIDGDLCSECGDCQAACRFDAIDDGYVIDPLACENCGLCALVCNDKAITMEDSVNGEWFISETPFGKLVHARLGIGEDNSGKLVSLVRRQARRIAEEQNLSLIINDGPPGIGCPVTAAITGVDLVLIVTEPSLSGIHDLERVSQLCRHFDIPVLACINKHDINPVNSERIRAYCLANGISLVGEIPFEPAVNQAQVARKSVVDFNCGEVSKVVARLWADIREKLLTYD</sequence>
<keyword evidence="3" id="KW-1185">Reference proteome</keyword>
<dbReference type="PANTHER" id="PTHR43534">
    <property type="entry name" value="MIND SUPERFAMILY P-LOOP ATPASE CONTAINING AN INSERTED FERREDOXIN DOMAIN"/>
    <property type="match status" value="1"/>
</dbReference>
<dbReference type="InterPro" id="IPR027417">
    <property type="entry name" value="P-loop_NTPase"/>
</dbReference>
<comment type="caution">
    <text evidence="2">The sequence shown here is derived from an EMBL/GenBank/DDBJ whole genome shotgun (WGS) entry which is preliminary data.</text>
</comment>
<accession>A0A0A6RYJ8</accession>
<organism evidence="2 3">
    <name type="scientific">Candidatus Thiomargarita nelsonii</name>
    <dbReference type="NCBI Taxonomy" id="1003181"/>
    <lineage>
        <taxon>Bacteria</taxon>
        <taxon>Pseudomonadati</taxon>
        <taxon>Pseudomonadota</taxon>
        <taxon>Gammaproteobacteria</taxon>
        <taxon>Thiotrichales</taxon>
        <taxon>Thiotrichaceae</taxon>
        <taxon>Thiomargarita</taxon>
    </lineage>
</organism>
<dbReference type="InterPro" id="IPR017896">
    <property type="entry name" value="4Fe4S_Fe-S-bd"/>
</dbReference>
<dbReference type="InterPro" id="IPR002586">
    <property type="entry name" value="CobQ/CobB/MinD/ParA_Nub-bd_dom"/>
</dbReference>
<evidence type="ECO:0000259" key="1">
    <source>
        <dbReference type="PROSITE" id="PS51379"/>
    </source>
</evidence>
<dbReference type="Proteomes" id="UP000030428">
    <property type="component" value="Unassembled WGS sequence"/>
</dbReference>
<name>A0A0A6RYJ8_9GAMM</name>
<dbReference type="PROSITE" id="PS51379">
    <property type="entry name" value="4FE4S_FER_2"/>
    <property type="match status" value="2"/>
</dbReference>
<dbReference type="AlphaFoldDB" id="A0A0A6RYJ8"/>
<dbReference type="Gene3D" id="3.30.70.20">
    <property type="match status" value="1"/>
</dbReference>
<gene>
    <name evidence="2" type="ORF">PN36_09905</name>
</gene>
<feature type="domain" description="4Fe-4S ferredoxin-type" evidence="1">
    <location>
        <begin position="85"/>
        <end position="114"/>
    </location>
</feature>